<feature type="transmembrane region" description="Helical" evidence="7">
    <location>
        <begin position="192"/>
        <end position="215"/>
    </location>
</feature>
<dbReference type="InterPro" id="IPR000515">
    <property type="entry name" value="MetI-like"/>
</dbReference>
<dbReference type="SUPFAM" id="SSF161098">
    <property type="entry name" value="MetI-like"/>
    <property type="match status" value="1"/>
</dbReference>
<comment type="subcellular location">
    <subcellularLocation>
        <location evidence="1 7">Cell membrane</location>
        <topology evidence="1 7">Multi-pass membrane protein</topology>
    </subcellularLocation>
</comment>
<evidence type="ECO:0000256" key="1">
    <source>
        <dbReference type="ARBA" id="ARBA00004651"/>
    </source>
</evidence>
<comment type="caution">
    <text evidence="9">The sequence shown here is derived from an EMBL/GenBank/DDBJ whole genome shotgun (WGS) entry which is preliminary data.</text>
</comment>
<evidence type="ECO:0000256" key="3">
    <source>
        <dbReference type="ARBA" id="ARBA00022475"/>
    </source>
</evidence>
<evidence type="ECO:0000313" key="10">
    <source>
        <dbReference type="Proteomes" id="UP001157069"/>
    </source>
</evidence>
<dbReference type="Proteomes" id="UP001157069">
    <property type="component" value="Unassembled WGS sequence"/>
</dbReference>
<dbReference type="InterPro" id="IPR035906">
    <property type="entry name" value="MetI-like_sf"/>
</dbReference>
<keyword evidence="3" id="KW-1003">Cell membrane</keyword>
<dbReference type="CDD" id="cd06261">
    <property type="entry name" value="TM_PBP2"/>
    <property type="match status" value="1"/>
</dbReference>
<evidence type="ECO:0000256" key="7">
    <source>
        <dbReference type="RuleBase" id="RU363032"/>
    </source>
</evidence>
<gene>
    <name evidence="9" type="ORF">GCM10025869_24480</name>
</gene>
<feature type="domain" description="ABC transmembrane type-1" evidence="8">
    <location>
        <begin position="82"/>
        <end position="271"/>
    </location>
</feature>
<sequence>MTALTRIQAARSARFYAGRVLMGFAMVAIVVFAGAPFVWMVLASLQPLPNLLGAQMDVFAFGDATIENYVRIVTEKGYLQWFLNSMIVCAVVVGANLVFDSLIAYPLARMRFAGQKVVLLLVIAAIMIPAQVILVPLYVQMRDLGWLDSYAALIAPYIVSPTGIFLLRQTFMSLPRELDEAAFIDGASRLRTLWSVLIPNSLAMYGTLAVLKFMWTWGEFAWPSLAINSAELRTIPVGLAGLRSQFSTQWDLLMAGSVLAILPVLLLFAFLQRYFVAGLTSGAVKG</sequence>
<evidence type="ECO:0000256" key="5">
    <source>
        <dbReference type="ARBA" id="ARBA00022989"/>
    </source>
</evidence>
<evidence type="ECO:0000313" key="9">
    <source>
        <dbReference type="EMBL" id="GMA91919.1"/>
    </source>
</evidence>
<dbReference type="Gene3D" id="1.10.3720.10">
    <property type="entry name" value="MetI-like"/>
    <property type="match status" value="1"/>
</dbReference>
<feature type="transmembrane region" description="Helical" evidence="7">
    <location>
        <begin position="81"/>
        <end position="105"/>
    </location>
</feature>
<feature type="transmembrane region" description="Helical" evidence="7">
    <location>
        <begin position="150"/>
        <end position="171"/>
    </location>
</feature>
<dbReference type="PANTHER" id="PTHR43744:SF12">
    <property type="entry name" value="ABC TRANSPORTER PERMEASE PROTEIN MG189-RELATED"/>
    <property type="match status" value="1"/>
</dbReference>
<keyword evidence="2 7" id="KW-0813">Transport</keyword>
<dbReference type="RefSeq" id="WP_284300470.1">
    <property type="nucleotide sequence ID" value="NZ_BSVA01000001.1"/>
</dbReference>
<dbReference type="PANTHER" id="PTHR43744">
    <property type="entry name" value="ABC TRANSPORTER PERMEASE PROTEIN MG189-RELATED-RELATED"/>
    <property type="match status" value="1"/>
</dbReference>
<feature type="transmembrane region" description="Helical" evidence="7">
    <location>
        <begin position="20"/>
        <end position="42"/>
    </location>
</feature>
<keyword evidence="6 7" id="KW-0472">Membrane</keyword>
<comment type="similarity">
    <text evidence="7">Belongs to the binding-protein-dependent transport system permease family.</text>
</comment>
<reference evidence="10" key="1">
    <citation type="journal article" date="2019" name="Int. J. Syst. Evol. Microbiol.">
        <title>The Global Catalogue of Microorganisms (GCM) 10K type strain sequencing project: providing services to taxonomists for standard genome sequencing and annotation.</title>
        <authorList>
            <consortium name="The Broad Institute Genomics Platform"/>
            <consortium name="The Broad Institute Genome Sequencing Center for Infectious Disease"/>
            <person name="Wu L."/>
            <person name="Ma J."/>
        </authorList>
    </citation>
    <scope>NUCLEOTIDE SEQUENCE [LARGE SCALE GENOMIC DNA]</scope>
    <source>
        <strain evidence="10">NBRC 108755</strain>
    </source>
</reference>
<evidence type="ECO:0000256" key="6">
    <source>
        <dbReference type="ARBA" id="ARBA00023136"/>
    </source>
</evidence>
<evidence type="ECO:0000259" key="8">
    <source>
        <dbReference type="PROSITE" id="PS50928"/>
    </source>
</evidence>
<keyword evidence="5 7" id="KW-1133">Transmembrane helix</keyword>
<proteinExistence type="inferred from homology"/>
<dbReference type="EMBL" id="BSVA01000001">
    <property type="protein sequence ID" value="GMA91919.1"/>
    <property type="molecule type" value="Genomic_DNA"/>
</dbReference>
<protein>
    <submittedName>
        <fullName evidence="9">ABC transporter permease</fullName>
    </submittedName>
</protein>
<dbReference type="PROSITE" id="PS50928">
    <property type="entry name" value="ABC_TM1"/>
    <property type="match status" value="1"/>
</dbReference>
<organism evidence="9 10">
    <name type="scientific">Homoserinibacter gongjuensis</name>
    <dbReference type="NCBI Taxonomy" id="1162968"/>
    <lineage>
        <taxon>Bacteria</taxon>
        <taxon>Bacillati</taxon>
        <taxon>Actinomycetota</taxon>
        <taxon>Actinomycetes</taxon>
        <taxon>Micrococcales</taxon>
        <taxon>Microbacteriaceae</taxon>
        <taxon>Homoserinibacter</taxon>
    </lineage>
</organism>
<keyword evidence="10" id="KW-1185">Reference proteome</keyword>
<evidence type="ECO:0000256" key="2">
    <source>
        <dbReference type="ARBA" id="ARBA00022448"/>
    </source>
</evidence>
<dbReference type="Pfam" id="PF00528">
    <property type="entry name" value="BPD_transp_1"/>
    <property type="match status" value="1"/>
</dbReference>
<feature type="transmembrane region" description="Helical" evidence="7">
    <location>
        <begin position="252"/>
        <end position="271"/>
    </location>
</feature>
<feature type="transmembrane region" description="Helical" evidence="7">
    <location>
        <begin position="117"/>
        <end position="138"/>
    </location>
</feature>
<keyword evidence="4 7" id="KW-0812">Transmembrane</keyword>
<name>A0ABQ6JV90_9MICO</name>
<accession>A0ABQ6JV90</accession>
<evidence type="ECO:0000256" key="4">
    <source>
        <dbReference type="ARBA" id="ARBA00022692"/>
    </source>
</evidence>